<dbReference type="InterPro" id="IPR038156">
    <property type="entry name" value="PCS_N_sf"/>
</dbReference>
<name>A0A6M0JY97_9GAMM</name>
<reference evidence="7 8" key="1">
    <citation type="submission" date="2020-02" db="EMBL/GenBank/DDBJ databases">
        <title>Genome sequences of Thiorhodococcus mannitoliphagus and Thiorhodococcus minor, purple sulfur photosynthetic bacteria in the gammaproteobacterial family, Chromatiaceae.</title>
        <authorList>
            <person name="Aviles F.A."/>
            <person name="Meyer T.E."/>
            <person name="Kyndt J.A."/>
        </authorList>
    </citation>
    <scope>NUCLEOTIDE SEQUENCE [LARGE SCALE GENOMIC DNA]</scope>
    <source>
        <strain evidence="7 8">DSM 11518</strain>
    </source>
</reference>
<evidence type="ECO:0000256" key="2">
    <source>
        <dbReference type="ARBA" id="ARBA00022539"/>
    </source>
</evidence>
<feature type="domain" description="Peptidase C83" evidence="6">
    <location>
        <begin position="10"/>
        <end position="241"/>
    </location>
</feature>
<evidence type="ECO:0000256" key="3">
    <source>
        <dbReference type="ARBA" id="ARBA00022679"/>
    </source>
</evidence>
<dbReference type="EC" id="2.3.2.15" evidence="1"/>
<gene>
    <name evidence="7" type="ORF">G3446_06920</name>
</gene>
<dbReference type="GO" id="GO:0016756">
    <property type="term" value="F:glutathione gamma-glutamylcysteinyltransferase activity"/>
    <property type="evidence" value="ECO:0007669"/>
    <property type="project" value="UniProtKB-EC"/>
</dbReference>
<evidence type="ECO:0000313" key="8">
    <source>
        <dbReference type="Proteomes" id="UP000483379"/>
    </source>
</evidence>
<dbReference type="EMBL" id="JAAIJQ010000015">
    <property type="protein sequence ID" value="NEV61623.1"/>
    <property type="molecule type" value="Genomic_DNA"/>
</dbReference>
<keyword evidence="2" id="KW-0104">Cadmium</keyword>
<evidence type="ECO:0000256" key="5">
    <source>
        <dbReference type="SAM" id="Phobius"/>
    </source>
</evidence>
<dbReference type="GO" id="GO:0046872">
    <property type="term" value="F:metal ion binding"/>
    <property type="evidence" value="ECO:0007669"/>
    <property type="project" value="UniProtKB-KW"/>
</dbReference>
<evidence type="ECO:0000313" key="7">
    <source>
        <dbReference type="EMBL" id="NEV61623.1"/>
    </source>
</evidence>
<dbReference type="Pfam" id="PF05023">
    <property type="entry name" value="Phytochelatin"/>
    <property type="match status" value="1"/>
</dbReference>
<dbReference type="Gene3D" id="3.90.70.30">
    <property type="entry name" value="Phytochelatin synthase, N-terminal domain"/>
    <property type="match status" value="1"/>
</dbReference>
<keyword evidence="5" id="KW-0812">Transmembrane</keyword>
<keyword evidence="3" id="KW-0808">Transferase</keyword>
<keyword evidence="5" id="KW-1133">Transmembrane helix</keyword>
<dbReference type="GO" id="GO:0010038">
    <property type="term" value="P:response to metal ion"/>
    <property type="evidence" value="ECO:0007669"/>
    <property type="project" value="InterPro"/>
</dbReference>
<evidence type="ECO:0000256" key="1">
    <source>
        <dbReference type="ARBA" id="ARBA00012468"/>
    </source>
</evidence>
<proteinExistence type="predicted"/>
<keyword evidence="5" id="KW-0472">Membrane</keyword>
<organism evidence="7 8">
    <name type="scientific">Thiorhodococcus minor</name>
    <dbReference type="NCBI Taxonomy" id="57489"/>
    <lineage>
        <taxon>Bacteria</taxon>
        <taxon>Pseudomonadati</taxon>
        <taxon>Pseudomonadota</taxon>
        <taxon>Gammaproteobacteria</taxon>
        <taxon>Chromatiales</taxon>
        <taxon>Chromatiaceae</taxon>
        <taxon>Thiorhodococcus</taxon>
    </lineage>
</organism>
<dbReference type="InterPro" id="IPR007719">
    <property type="entry name" value="PCS_N"/>
</dbReference>
<feature type="transmembrane region" description="Helical" evidence="5">
    <location>
        <begin position="20"/>
        <end position="40"/>
    </location>
</feature>
<protein>
    <recommendedName>
        <fullName evidence="1">glutathione gamma-glutamylcysteinyltransferase</fullName>
        <ecNumber evidence="1">2.3.2.15</ecNumber>
    </recommendedName>
</protein>
<comment type="caution">
    <text evidence="7">The sequence shown here is derived from an EMBL/GenBank/DDBJ whole genome shotgun (WGS) entry which is preliminary data.</text>
</comment>
<evidence type="ECO:0000256" key="4">
    <source>
        <dbReference type="ARBA" id="ARBA00022723"/>
    </source>
</evidence>
<dbReference type="RefSeq" id="WP_164452033.1">
    <property type="nucleotide sequence ID" value="NZ_JAAIJQ010000015.1"/>
</dbReference>
<dbReference type="AlphaFoldDB" id="A0A6M0JY97"/>
<dbReference type="Proteomes" id="UP000483379">
    <property type="component" value="Unassembled WGS sequence"/>
</dbReference>
<dbReference type="InterPro" id="IPR040409">
    <property type="entry name" value="PCS-like"/>
</dbReference>
<evidence type="ECO:0000259" key="6">
    <source>
        <dbReference type="PROSITE" id="PS51443"/>
    </source>
</evidence>
<dbReference type="GO" id="GO:0046938">
    <property type="term" value="P:phytochelatin biosynthetic process"/>
    <property type="evidence" value="ECO:0007669"/>
    <property type="project" value="InterPro"/>
</dbReference>
<dbReference type="InterPro" id="IPR038765">
    <property type="entry name" value="Papain-like_cys_pep_sf"/>
</dbReference>
<dbReference type="PANTHER" id="PTHR33447:SF20">
    <property type="entry name" value="GLUTATHIONE GAMMA-GLUTAMYLCYSTEINYLTRANSFERASE"/>
    <property type="match status" value="1"/>
</dbReference>
<dbReference type="PROSITE" id="PS51443">
    <property type="entry name" value="PCS"/>
    <property type="match status" value="1"/>
</dbReference>
<dbReference type="PANTHER" id="PTHR33447">
    <property type="entry name" value="GLUTATHIONE GAMMA-GLUTAMYLCYSTEINYLTRANSFERASE"/>
    <property type="match status" value="1"/>
</dbReference>
<keyword evidence="4" id="KW-0479">Metal-binding</keyword>
<sequence length="244" mass="26511">MSQANTSASDQPAHRRRRALRWALSGVLLLGMLAGLMWYGRALVAPQPERFASGVMTDGAALVQLQQAPLAQRFLRDFRTQALWSSCGPASLRNVLASLNRPVARERDLFQGDTLAWLRMLATGMTLDEVAALAKATGIGHVQVRRDLSEQDLRTLLRSLSTPGRRLIVNFDRAPIHGVALGHFSPIGGYDPASDRVLLLDVTPGFGMQLVPTALLAAAMRTEDPVTGRQRGLIQIDAKPSDAD</sequence>
<keyword evidence="8" id="KW-1185">Reference proteome</keyword>
<dbReference type="SUPFAM" id="SSF54001">
    <property type="entry name" value="Cysteine proteinases"/>
    <property type="match status" value="1"/>
</dbReference>
<accession>A0A6M0JY97</accession>